<dbReference type="AlphaFoldDB" id="A0A4Q8ABQ3"/>
<dbReference type="NCBIfam" id="TIGR02669">
    <property type="entry name" value="SpoIID_LytB"/>
    <property type="match status" value="1"/>
</dbReference>
<keyword evidence="3" id="KW-1185">Reference proteome</keyword>
<proteinExistence type="predicted"/>
<reference evidence="2 3" key="1">
    <citation type="submission" date="2019-02" db="EMBL/GenBank/DDBJ databases">
        <title>Sequencing the genomes of 1000 actinobacteria strains.</title>
        <authorList>
            <person name="Klenk H.-P."/>
        </authorList>
    </citation>
    <scope>NUCLEOTIDE SEQUENCE [LARGE SCALE GENOMIC DNA]</scope>
    <source>
        <strain evidence="2 3">DSM 17364</strain>
    </source>
</reference>
<evidence type="ECO:0000313" key="3">
    <source>
        <dbReference type="Proteomes" id="UP000292685"/>
    </source>
</evidence>
<dbReference type="PANTHER" id="PTHR30032">
    <property type="entry name" value="N-ACETYLMURAMOYL-L-ALANINE AMIDASE-RELATED"/>
    <property type="match status" value="1"/>
</dbReference>
<comment type="caution">
    <text evidence="2">The sequence shown here is derived from an EMBL/GenBank/DDBJ whole genome shotgun (WGS) entry which is preliminary data.</text>
</comment>
<dbReference type="Proteomes" id="UP000292685">
    <property type="component" value="Unassembled WGS sequence"/>
</dbReference>
<dbReference type="Gene3D" id="3.40.50.12090">
    <property type="match status" value="1"/>
</dbReference>
<dbReference type="InterPro" id="IPR051922">
    <property type="entry name" value="Bact_Sporulation_Assoc"/>
</dbReference>
<evidence type="ECO:0000259" key="1">
    <source>
        <dbReference type="Pfam" id="PF08486"/>
    </source>
</evidence>
<dbReference type="OrthoDB" id="287365at2"/>
<accession>A0A4Q8ABQ3</accession>
<name>A0A4Q8ABQ3_9MICC</name>
<evidence type="ECO:0000313" key="2">
    <source>
        <dbReference type="EMBL" id="RZU61607.1"/>
    </source>
</evidence>
<dbReference type="InterPro" id="IPR013693">
    <property type="entry name" value="SpoIID/LytB_N"/>
</dbReference>
<dbReference type="InterPro" id="IPR013486">
    <property type="entry name" value="SpoIID/LytB"/>
</dbReference>
<dbReference type="PANTHER" id="PTHR30032:SF8">
    <property type="entry name" value="GERMINATION-SPECIFIC N-ACETYLMURAMOYL-L-ALANINE AMIDASE"/>
    <property type="match status" value="1"/>
</dbReference>
<dbReference type="EMBL" id="SHLA01000001">
    <property type="protein sequence ID" value="RZU61607.1"/>
    <property type="molecule type" value="Genomic_DNA"/>
</dbReference>
<dbReference type="Pfam" id="PF08486">
    <property type="entry name" value="SpoIID"/>
    <property type="match status" value="1"/>
</dbReference>
<dbReference type="InterPro" id="IPR007253">
    <property type="entry name" value="Cell_wall-bd_2"/>
</dbReference>
<dbReference type="GO" id="GO:0030435">
    <property type="term" value="P:sporulation resulting in formation of a cellular spore"/>
    <property type="evidence" value="ECO:0007669"/>
    <property type="project" value="InterPro"/>
</dbReference>
<organism evidence="2 3">
    <name type="scientific">Zhihengliuella halotolerans</name>
    <dbReference type="NCBI Taxonomy" id="370736"/>
    <lineage>
        <taxon>Bacteria</taxon>
        <taxon>Bacillati</taxon>
        <taxon>Actinomycetota</taxon>
        <taxon>Actinomycetes</taxon>
        <taxon>Micrococcales</taxon>
        <taxon>Micrococcaceae</taxon>
        <taxon>Zhihengliuella</taxon>
    </lineage>
</organism>
<dbReference type="Pfam" id="PF04122">
    <property type="entry name" value="CW_binding_2"/>
    <property type="match status" value="3"/>
</dbReference>
<protein>
    <submittedName>
        <fullName evidence="2">SpoIID/LytB domain protein</fullName>
    </submittedName>
</protein>
<dbReference type="RefSeq" id="WP_130449997.1">
    <property type="nucleotide sequence ID" value="NZ_SHLA01000001.1"/>
</dbReference>
<gene>
    <name evidence="2" type="ORF">EV380_1181</name>
</gene>
<sequence length="732" mass="77106">MNRRAELGNRRSRRSARTVGPLIAGVSALALALAAVIAPAGEAQAAYSTPSEFVLKGAGWGHGVGMSQYGARGQGLDGRTAKQILEHYYAPATVVNTDRYASNSLRVQLHHVRSTTVTPNNGRLRVSVDGGAKRETSNAIRLEYTGGDVVVSGGVSLRGKDVNIQWQNTRYWTSGTANTTVSVSGADAGGTGIYRHGRLRVTPLESKANVVNVLRVNDEYLYGLAEMPSLWPAATLQSQVIAGRTYAMRNMASIKPECACHVYDEVKSQKFSGWKKESEGPGGEYGAKWKAAVDATHTRSGGVPVSARVIHYGGGLIDALYFSSSGGMTRDASSVWANSVPYLKSRSDPWSQRSYVGNPNSSWTERVSQSAMSKAFGLKNVKTVALSWGADKAVSTATATSVDGVKRSMSGTQLRSALGIKSAWVFEATAVAKWYGVDRLSGDDRYRTAVEASKHSFPSGADTVYVATGSAYADALVAAPAATRDGGPLLLTKKTYVPGVVRSEIDRLGPRRIVVVGGVDAVSTKVEQDLRALAPTTRRGGADRYETAVAISEAAFGSANRAYVATGRDFPDALSASSVAAAQGRPVFLVDGTASKVRVSTLQALDRMGVDHTIVAGGPVVVSSGIMSSLAPYDPVRRYGADRYATNRSLNRDGTPGYDTGRWIYLATGGAFPDALAGAAVAGTRGSALYLSKTGCIPQATLTKMDSQSANRVFLLGGTAALTGDVARLKAC</sequence>
<feature type="domain" description="Sporulation stage II protein D amidase enhancer LytB N-terminal" evidence="1">
    <location>
        <begin position="206"/>
        <end position="298"/>
    </location>
</feature>